<gene>
    <name evidence="2" type="ORF">HHX25_05050</name>
</gene>
<dbReference type="Gene3D" id="1.50.10.10">
    <property type="match status" value="1"/>
</dbReference>
<dbReference type="SUPFAM" id="SSF48208">
    <property type="entry name" value="Six-hairpin glycosidases"/>
    <property type="match status" value="1"/>
</dbReference>
<evidence type="ECO:0000313" key="3">
    <source>
        <dbReference type="Proteomes" id="UP000746690"/>
    </source>
</evidence>
<comment type="caution">
    <text evidence="2">The sequence shown here is derived from an EMBL/GenBank/DDBJ whole genome shotgun (WGS) entry which is preliminary data.</text>
</comment>
<dbReference type="InterPro" id="IPR010905">
    <property type="entry name" value="Glyco_hydro_88"/>
</dbReference>
<dbReference type="InterPro" id="IPR036278">
    <property type="entry name" value="Sialidase_sf"/>
</dbReference>
<dbReference type="InterPro" id="IPR052043">
    <property type="entry name" value="PolySaccharide_Degr_Enz"/>
</dbReference>
<sequence length="816" mass="93521">MYSTMNGHSKVLNLLKNIFSLLITFMVVSNCTSFGEKGTSTPTLNQVKTIGDKVANWQIKTFDSMGKYRALPPKNERKNFHHRRKHHDLDWTCAALYAGMCEWATISIDDTYEKWLTAIGMRHQWKLNERMYHADDHAAGQLFLKIYDLYGHRKVINPLIKQFDSIMSSEQGKRKQWYWADALFMAPPVWAELSKATGNKKYLEYMDSQYHQTYNLLWDKEEQFFFRDKSFLKKTEKNGKKLFWARGNGWVFGGLALMIPDLPKDWEGKSFYTNIFQQMAESLKKSQRPDGTWSSGILGGVEAYPVKEISGSAFFVYGLAWGINQGVLDKEIYQPIMLKGWHALTKCVTEEGLVGYIQPIGAAPGNSFKDYTEVYGVGAFLAAATEVYKFVEAQSSKVSKDTQAFQTFMKDGGWCWYQDPRAVINNGKLVFGGLSGQTGDVKLGVYDLKKDTVLGNVVLHEKFEKDDHNVPALYVRPDHSILAIWAKHAHEKKHYSSISSPSNYLEWGERKEFVHDYKAKVGVTYMNLYHMKDEGLLYNFFRDGPSFNPSYITSPDHGITWGDRTHFIADEVNGRQRPYTKYLKKDENTVGIAFTDGHPRNYGNSLYYSEFKNGVFYNVDGTKIKMFNKEPLKTSEAEKIYIGSETSKKPKECESVPNSAWPCIVEKDENNRPHIGYSLYVHNEDHRFRIASWNGEKWVDREIAYAGKSLYTLESSYTGLMAFDPTDVTRVYISTDVDPSTGKNTGGLHEIYTAEIGIDDDVSTIKWEPITKKSKYRNIRPILVSGEGYKVLLWLNGSWNSFFNYNTDVKGLILKS</sequence>
<evidence type="ECO:0000313" key="2">
    <source>
        <dbReference type="EMBL" id="NMH86861.1"/>
    </source>
</evidence>
<dbReference type="Pfam" id="PF15892">
    <property type="entry name" value="BNR_4"/>
    <property type="match status" value="1"/>
</dbReference>
<dbReference type="EMBL" id="JABBHF010000002">
    <property type="protein sequence ID" value="NMH86861.1"/>
    <property type="molecule type" value="Genomic_DNA"/>
</dbReference>
<dbReference type="Proteomes" id="UP000746690">
    <property type="component" value="Unassembled WGS sequence"/>
</dbReference>
<dbReference type="PANTHER" id="PTHR33886:SF8">
    <property type="entry name" value="UNSATURATED RHAMNOGALACTURONAN HYDROLASE (EUROFUNG)"/>
    <property type="match status" value="1"/>
</dbReference>
<dbReference type="RefSeq" id="WP_169670800.1">
    <property type="nucleotide sequence ID" value="NZ_JABBHF010000002.1"/>
</dbReference>
<evidence type="ECO:0000256" key="1">
    <source>
        <dbReference type="ARBA" id="ARBA00022801"/>
    </source>
</evidence>
<dbReference type="PANTHER" id="PTHR33886">
    <property type="entry name" value="UNSATURATED RHAMNOGALACTURONAN HYDROLASE (EUROFUNG)"/>
    <property type="match status" value="1"/>
</dbReference>
<reference evidence="2 3" key="1">
    <citation type="submission" date="2020-04" db="EMBL/GenBank/DDBJ databases">
        <title>A Flavivirga sp. nov.</title>
        <authorList>
            <person name="Sun X."/>
        </authorList>
    </citation>
    <scope>NUCLEOTIDE SEQUENCE [LARGE SCALE GENOMIC DNA]</scope>
    <source>
        <strain evidence="2 3">Y03</strain>
    </source>
</reference>
<proteinExistence type="predicted"/>
<keyword evidence="1 2" id="KW-0378">Hydrolase</keyword>
<dbReference type="GO" id="GO:0016787">
    <property type="term" value="F:hydrolase activity"/>
    <property type="evidence" value="ECO:0007669"/>
    <property type="project" value="UniProtKB-KW"/>
</dbReference>
<dbReference type="SUPFAM" id="SSF50939">
    <property type="entry name" value="Sialidases"/>
    <property type="match status" value="1"/>
</dbReference>
<dbReference type="InterPro" id="IPR008928">
    <property type="entry name" value="6-hairpin_glycosidase_sf"/>
</dbReference>
<dbReference type="Pfam" id="PF07470">
    <property type="entry name" value="Glyco_hydro_88"/>
    <property type="match status" value="1"/>
</dbReference>
<keyword evidence="3" id="KW-1185">Reference proteome</keyword>
<name>A0ABX1RTI8_9FLAO</name>
<protein>
    <submittedName>
        <fullName evidence="2">Glycosyl hydrolase</fullName>
    </submittedName>
</protein>
<accession>A0ABX1RTI8</accession>
<organism evidence="2 3">
    <name type="scientific">Flavivirga algicola</name>
    <dbReference type="NCBI Taxonomy" id="2729136"/>
    <lineage>
        <taxon>Bacteria</taxon>
        <taxon>Pseudomonadati</taxon>
        <taxon>Bacteroidota</taxon>
        <taxon>Flavobacteriia</taxon>
        <taxon>Flavobacteriales</taxon>
        <taxon>Flavobacteriaceae</taxon>
        <taxon>Flavivirga</taxon>
    </lineage>
</organism>
<dbReference type="InterPro" id="IPR012341">
    <property type="entry name" value="6hp_glycosidase-like_sf"/>
</dbReference>